<protein>
    <recommendedName>
        <fullName evidence="4">Hydrophobic surface binding protein A-domain-containing protein</fullName>
    </recommendedName>
</protein>
<sequence>MVRLFIPFVFLLSAASALATPLKRDVPTVKADIDNISTQVTNLDAKLTAFPDRGGSLKGALDIHQAAGTLDTSLKKGASDTQATPTPSEADSQAILASVEKFKPAILDALKVIVAKKPAFQALPLPGITAVVLQDLKTLSTDAGALADALIAKSPADLVDKANKIKSDLSSAFTTAIAAYS</sequence>
<dbReference type="InterPro" id="IPR021054">
    <property type="entry name" value="Cell_wall_mannoprotein_1"/>
</dbReference>
<reference evidence="2" key="1">
    <citation type="journal article" date="2021" name="Genome Biol. Evol.">
        <title>The assembled and annotated genome of the fairy-ring fungus Marasmius oreades.</title>
        <authorList>
            <person name="Hiltunen M."/>
            <person name="Ament-Velasquez S.L."/>
            <person name="Johannesson H."/>
        </authorList>
    </citation>
    <scope>NUCLEOTIDE SEQUENCE</scope>
    <source>
        <strain evidence="2">03SP1</strain>
    </source>
</reference>
<dbReference type="Gene3D" id="1.20.1280.140">
    <property type="match status" value="1"/>
</dbReference>
<dbReference type="PANTHER" id="PTHR38123:SF1">
    <property type="entry name" value="HYDROPHOBIC SURFACE BINDING PROTEIN"/>
    <property type="match status" value="1"/>
</dbReference>
<organism evidence="2 3">
    <name type="scientific">Marasmius oreades</name>
    <name type="common">fairy-ring Marasmius</name>
    <dbReference type="NCBI Taxonomy" id="181124"/>
    <lineage>
        <taxon>Eukaryota</taxon>
        <taxon>Fungi</taxon>
        <taxon>Dikarya</taxon>
        <taxon>Basidiomycota</taxon>
        <taxon>Agaricomycotina</taxon>
        <taxon>Agaricomycetes</taxon>
        <taxon>Agaricomycetidae</taxon>
        <taxon>Agaricales</taxon>
        <taxon>Marasmiineae</taxon>
        <taxon>Marasmiaceae</taxon>
        <taxon>Marasmius</taxon>
    </lineage>
</organism>
<comment type="caution">
    <text evidence="2">The sequence shown here is derived from an EMBL/GenBank/DDBJ whole genome shotgun (WGS) entry which is preliminary data.</text>
</comment>
<evidence type="ECO:0000256" key="1">
    <source>
        <dbReference type="SAM" id="SignalP"/>
    </source>
</evidence>
<dbReference type="OrthoDB" id="3485059at2759"/>
<keyword evidence="1" id="KW-0732">Signal</keyword>
<proteinExistence type="predicted"/>
<evidence type="ECO:0000313" key="3">
    <source>
        <dbReference type="Proteomes" id="UP001049176"/>
    </source>
</evidence>
<dbReference type="Pfam" id="PF12296">
    <property type="entry name" value="HsbA"/>
    <property type="match status" value="1"/>
</dbReference>
<dbReference type="KEGG" id="more:E1B28_012995"/>
<keyword evidence="3" id="KW-1185">Reference proteome</keyword>
<dbReference type="RefSeq" id="XP_043003488.1">
    <property type="nucleotide sequence ID" value="XM_043158145.1"/>
</dbReference>
<evidence type="ECO:0000313" key="2">
    <source>
        <dbReference type="EMBL" id="KAG7087017.1"/>
    </source>
</evidence>
<dbReference type="AlphaFoldDB" id="A0A9P7ULG3"/>
<name>A0A9P7ULG3_9AGAR</name>
<dbReference type="GeneID" id="66082070"/>
<evidence type="ECO:0008006" key="4">
    <source>
        <dbReference type="Google" id="ProtNLM"/>
    </source>
</evidence>
<dbReference type="GO" id="GO:0005576">
    <property type="term" value="C:extracellular region"/>
    <property type="evidence" value="ECO:0007669"/>
    <property type="project" value="TreeGrafter"/>
</dbReference>
<dbReference type="Proteomes" id="UP001049176">
    <property type="component" value="Chromosome 9"/>
</dbReference>
<feature type="chain" id="PRO_5040484162" description="Hydrophobic surface binding protein A-domain-containing protein" evidence="1">
    <location>
        <begin position="20"/>
        <end position="181"/>
    </location>
</feature>
<dbReference type="PANTHER" id="PTHR38123">
    <property type="entry name" value="CELL WALL SERINE-THREONINE-RICH GALACTOMANNOPROTEIN MP1 (AFU_ORTHOLOGUE AFUA_4G03240)"/>
    <property type="match status" value="1"/>
</dbReference>
<gene>
    <name evidence="2" type="ORF">E1B28_012995</name>
</gene>
<accession>A0A9P7ULG3</accession>
<feature type="signal peptide" evidence="1">
    <location>
        <begin position="1"/>
        <end position="19"/>
    </location>
</feature>
<dbReference type="EMBL" id="CM032189">
    <property type="protein sequence ID" value="KAG7087017.1"/>
    <property type="molecule type" value="Genomic_DNA"/>
</dbReference>